<dbReference type="Pfam" id="PF04186">
    <property type="entry name" value="FxsA"/>
    <property type="match status" value="1"/>
</dbReference>
<sequence>MRYILLLLLIIPVGEIFVLLLSGKIIGVWTTISIIILTGVFGAYLAKKQGLEMLKRARLDMQYGRVPGEAIVDGMCIFVGGVLLLIPGFITDAFGFLLLIPQSRHYFKALLKKGLKKWIDNGNVTIIR</sequence>
<keyword evidence="3" id="KW-1185">Reference proteome</keyword>
<dbReference type="InterPro" id="IPR007313">
    <property type="entry name" value="FxsA"/>
</dbReference>
<gene>
    <name evidence="2" type="primary">ytzA</name>
    <name evidence="2" type="ORF">J27TS8_01590</name>
</gene>
<dbReference type="AlphaFoldDB" id="A0A919WEA6"/>
<reference evidence="2" key="1">
    <citation type="submission" date="2021-03" db="EMBL/GenBank/DDBJ databases">
        <title>Antimicrobial resistance genes in bacteria isolated from Japanese honey, and their potential for conferring macrolide and lincosamide resistance in the American foulbrood pathogen Paenibacillus larvae.</title>
        <authorList>
            <person name="Okamoto M."/>
            <person name="Kumagai M."/>
            <person name="Kanamori H."/>
            <person name="Takamatsu D."/>
        </authorList>
    </citation>
    <scope>NUCLEOTIDE SEQUENCE</scope>
    <source>
        <strain evidence="2">J27TS8</strain>
    </source>
</reference>
<feature type="transmembrane region" description="Helical" evidence="1">
    <location>
        <begin position="26"/>
        <end position="46"/>
    </location>
</feature>
<dbReference type="PANTHER" id="PTHR35335">
    <property type="entry name" value="UPF0716 PROTEIN FXSA"/>
    <property type="match status" value="1"/>
</dbReference>
<evidence type="ECO:0000256" key="1">
    <source>
        <dbReference type="SAM" id="Phobius"/>
    </source>
</evidence>
<dbReference type="EMBL" id="BORC01000001">
    <property type="protein sequence ID" value="GIN60166.1"/>
    <property type="molecule type" value="Genomic_DNA"/>
</dbReference>
<keyword evidence="1" id="KW-0812">Transmembrane</keyword>
<evidence type="ECO:0000313" key="2">
    <source>
        <dbReference type="EMBL" id="GIN60166.1"/>
    </source>
</evidence>
<keyword evidence="1" id="KW-0472">Membrane</keyword>
<protein>
    <submittedName>
        <fullName evidence="2">UPF0716 protein YtzA</fullName>
    </submittedName>
</protein>
<keyword evidence="1" id="KW-1133">Transmembrane helix</keyword>
<comment type="caution">
    <text evidence="2">The sequence shown here is derived from an EMBL/GenBank/DDBJ whole genome shotgun (WGS) entry which is preliminary data.</text>
</comment>
<dbReference type="GO" id="GO:0016020">
    <property type="term" value="C:membrane"/>
    <property type="evidence" value="ECO:0007669"/>
    <property type="project" value="InterPro"/>
</dbReference>
<evidence type="ECO:0000313" key="3">
    <source>
        <dbReference type="Proteomes" id="UP000682111"/>
    </source>
</evidence>
<feature type="transmembrane region" description="Helical" evidence="1">
    <location>
        <begin position="66"/>
        <end position="90"/>
    </location>
</feature>
<dbReference type="NCBIfam" id="NF008528">
    <property type="entry name" value="PRK11463.1-2"/>
    <property type="match status" value="1"/>
</dbReference>
<proteinExistence type="predicted"/>
<organism evidence="2 3">
    <name type="scientific">Robertmurraya siralis</name>
    <dbReference type="NCBI Taxonomy" id="77777"/>
    <lineage>
        <taxon>Bacteria</taxon>
        <taxon>Bacillati</taxon>
        <taxon>Bacillota</taxon>
        <taxon>Bacilli</taxon>
        <taxon>Bacillales</taxon>
        <taxon>Bacillaceae</taxon>
        <taxon>Robertmurraya</taxon>
    </lineage>
</organism>
<dbReference type="Proteomes" id="UP000682111">
    <property type="component" value="Unassembled WGS sequence"/>
</dbReference>
<accession>A0A919WEA6</accession>
<dbReference type="PANTHER" id="PTHR35335:SF1">
    <property type="entry name" value="UPF0716 PROTEIN FXSA"/>
    <property type="match status" value="1"/>
</dbReference>
<name>A0A919WEA6_9BACI</name>
<dbReference type="RefSeq" id="WP_212933105.1">
    <property type="nucleotide sequence ID" value="NZ_BORC01000001.1"/>
</dbReference>